<dbReference type="InterPro" id="IPR029016">
    <property type="entry name" value="GAF-like_dom_sf"/>
</dbReference>
<dbReference type="SUPFAM" id="SSF55073">
    <property type="entry name" value="Nucleotide cyclase"/>
    <property type="match status" value="1"/>
</dbReference>
<dbReference type="PROSITE" id="PS50887">
    <property type="entry name" value="GGDEF"/>
    <property type="match status" value="1"/>
</dbReference>
<dbReference type="CDD" id="cd01949">
    <property type="entry name" value="GGDEF"/>
    <property type="match status" value="1"/>
</dbReference>
<sequence length="639" mass="71166">MSSLFEETTFVVNEWTEEFFSTLIAHLPDAVVFADRERRIDFVNDRFVELFGYDFDEIAGRKTRKLYADPKDYEEAGRQRFNNRVEIRDDVYILDYRTKNGRVFPGETCGVPVRNALGETLGFVGVIRDHTTVVKRDCELREIRDTLRRRLARTQLFYELSTRESEPFDEVVCFALETACKLFEADVAILSKIDGSSYQIVDYWSRGHVGLESGATFELGQTYCSLTLESGSVFCVDHMGESPHAAHPCYEHFALESYIGAVVEVGGELFGTLNFSSTSPRERPYSKADEEFIKMLATWLGLFATRSQTEEQLVYEHEAMTAALDLQHKLQSSDLTQADTAKVFVDLVSKVVDVNGLAVALHEEEGVVVAAACGSFTKLVGRALPNQLVPRSHSAHCKRASLRSWQTSRDVRSHADPTRVAELAYSGTRLGVLLVAPARQSTFESFDRNVLELTAGMLSARLLIAASYERVHREATTDALTGLANRRETLRRLEQASDAHPALPLHLALLDVDRFKQVNDTYGHSAGDRVLQRLARTLQRTLGNSAIAGRLGGEEFVVGLRALQIDAALEAMNAALETFSAVKFTDDKGNHFSVTFSAGLTRVGGQDTVYDALSRADELLYRAKRSGRARVISDGLPLC</sequence>
<dbReference type="InterPro" id="IPR001610">
    <property type="entry name" value="PAC"/>
</dbReference>
<evidence type="ECO:0000313" key="4">
    <source>
        <dbReference type="EMBL" id="QDG53575.1"/>
    </source>
</evidence>
<dbReference type="GO" id="GO:0005886">
    <property type="term" value="C:plasma membrane"/>
    <property type="evidence" value="ECO:0007669"/>
    <property type="project" value="TreeGrafter"/>
</dbReference>
<accession>A0A5B8YET3</accession>
<dbReference type="Gene3D" id="3.30.450.20">
    <property type="entry name" value="PAS domain"/>
    <property type="match status" value="1"/>
</dbReference>
<dbReference type="PROSITE" id="PS50113">
    <property type="entry name" value="PAC"/>
    <property type="match status" value="1"/>
</dbReference>
<dbReference type="InterPro" id="IPR003018">
    <property type="entry name" value="GAF"/>
</dbReference>
<evidence type="ECO:0000313" key="5">
    <source>
        <dbReference type="Proteomes" id="UP000315995"/>
    </source>
</evidence>
<gene>
    <name evidence="4" type="ORF">FIV42_23365</name>
</gene>
<feature type="domain" description="PAS" evidence="1">
    <location>
        <begin position="16"/>
        <end position="88"/>
    </location>
</feature>
<dbReference type="Pfam" id="PF01590">
    <property type="entry name" value="GAF"/>
    <property type="match status" value="1"/>
</dbReference>
<dbReference type="GO" id="GO:0043709">
    <property type="term" value="P:cell adhesion involved in single-species biofilm formation"/>
    <property type="evidence" value="ECO:0007669"/>
    <property type="project" value="TreeGrafter"/>
</dbReference>
<dbReference type="NCBIfam" id="TIGR00254">
    <property type="entry name" value="GGDEF"/>
    <property type="match status" value="1"/>
</dbReference>
<dbReference type="SMART" id="SM00091">
    <property type="entry name" value="PAS"/>
    <property type="match status" value="1"/>
</dbReference>
<dbReference type="InterPro" id="IPR035965">
    <property type="entry name" value="PAS-like_dom_sf"/>
</dbReference>
<dbReference type="SMART" id="SM00086">
    <property type="entry name" value="PAC"/>
    <property type="match status" value="1"/>
</dbReference>
<dbReference type="GO" id="GO:1902201">
    <property type="term" value="P:negative regulation of bacterial-type flagellum-dependent cell motility"/>
    <property type="evidence" value="ECO:0007669"/>
    <property type="project" value="TreeGrafter"/>
</dbReference>
<name>A0A4Y6Q0Q2_PERCE</name>
<keyword evidence="5" id="KW-1185">Reference proteome</keyword>
<dbReference type="OrthoDB" id="7323245at2"/>
<dbReference type="CDD" id="cd00130">
    <property type="entry name" value="PAS"/>
    <property type="match status" value="1"/>
</dbReference>
<protein>
    <submittedName>
        <fullName evidence="4">Diguanylate cyclase</fullName>
    </submittedName>
</protein>
<dbReference type="Gene3D" id="3.30.70.270">
    <property type="match status" value="1"/>
</dbReference>
<dbReference type="InterPro" id="IPR050469">
    <property type="entry name" value="Diguanylate_Cyclase"/>
</dbReference>
<dbReference type="Gene3D" id="3.30.450.40">
    <property type="match status" value="1"/>
</dbReference>
<evidence type="ECO:0000259" key="2">
    <source>
        <dbReference type="PROSITE" id="PS50113"/>
    </source>
</evidence>
<proteinExistence type="predicted"/>
<dbReference type="NCBIfam" id="TIGR00229">
    <property type="entry name" value="sensory_box"/>
    <property type="match status" value="1"/>
</dbReference>
<accession>A0A4Y6Q0Q2</accession>
<feature type="domain" description="PAC" evidence="2">
    <location>
        <begin position="87"/>
        <end position="142"/>
    </location>
</feature>
<dbReference type="SMART" id="SM00267">
    <property type="entry name" value="GGDEF"/>
    <property type="match status" value="1"/>
</dbReference>
<organism evidence="4 5">
    <name type="scientific">Persicimonas caeni</name>
    <dbReference type="NCBI Taxonomy" id="2292766"/>
    <lineage>
        <taxon>Bacteria</taxon>
        <taxon>Deltaproteobacteria</taxon>
        <taxon>Bradymonadales</taxon>
        <taxon>Bradymonadaceae</taxon>
        <taxon>Persicimonas</taxon>
    </lineage>
</organism>
<feature type="domain" description="GGDEF" evidence="3">
    <location>
        <begin position="503"/>
        <end position="636"/>
    </location>
</feature>
<dbReference type="SMART" id="SM00065">
    <property type="entry name" value="GAF"/>
    <property type="match status" value="1"/>
</dbReference>
<reference evidence="4 5" key="1">
    <citation type="submission" date="2019-06" db="EMBL/GenBank/DDBJ databases">
        <title>Persicimonas caeni gen. nov., sp. nov., a predatory bacterium isolated from solar saltern.</title>
        <authorList>
            <person name="Wang S."/>
        </authorList>
    </citation>
    <scope>NUCLEOTIDE SEQUENCE [LARGE SCALE GENOMIC DNA]</scope>
    <source>
        <strain evidence="4 5">YN101</strain>
    </source>
</reference>
<dbReference type="Proteomes" id="UP000315995">
    <property type="component" value="Chromosome"/>
</dbReference>
<dbReference type="FunFam" id="3.30.70.270:FF:000001">
    <property type="entry name" value="Diguanylate cyclase domain protein"/>
    <property type="match status" value="1"/>
</dbReference>
<dbReference type="Pfam" id="PF00990">
    <property type="entry name" value="GGDEF"/>
    <property type="match status" value="1"/>
</dbReference>
<dbReference type="InterPro" id="IPR000160">
    <property type="entry name" value="GGDEF_dom"/>
</dbReference>
<evidence type="ECO:0000259" key="1">
    <source>
        <dbReference type="PROSITE" id="PS50112"/>
    </source>
</evidence>
<dbReference type="AlphaFoldDB" id="A0A4Y6Q0Q2"/>
<dbReference type="PANTHER" id="PTHR45138">
    <property type="entry name" value="REGULATORY COMPONENTS OF SENSORY TRANSDUCTION SYSTEM"/>
    <property type="match status" value="1"/>
</dbReference>
<dbReference type="SUPFAM" id="SSF55785">
    <property type="entry name" value="PYP-like sensor domain (PAS domain)"/>
    <property type="match status" value="1"/>
</dbReference>
<dbReference type="PANTHER" id="PTHR45138:SF9">
    <property type="entry name" value="DIGUANYLATE CYCLASE DGCM-RELATED"/>
    <property type="match status" value="1"/>
</dbReference>
<evidence type="ECO:0000259" key="3">
    <source>
        <dbReference type="PROSITE" id="PS50887"/>
    </source>
</evidence>
<dbReference type="InterPro" id="IPR000700">
    <property type="entry name" value="PAS-assoc_C"/>
</dbReference>
<dbReference type="SUPFAM" id="SSF55781">
    <property type="entry name" value="GAF domain-like"/>
    <property type="match status" value="1"/>
</dbReference>
<dbReference type="EMBL" id="CP041186">
    <property type="protein sequence ID" value="QDG53575.1"/>
    <property type="molecule type" value="Genomic_DNA"/>
</dbReference>
<dbReference type="GO" id="GO:0052621">
    <property type="term" value="F:diguanylate cyclase activity"/>
    <property type="evidence" value="ECO:0007669"/>
    <property type="project" value="TreeGrafter"/>
</dbReference>
<dbReference type="PROSITE" id="PS50112">
    <property type="entry name" value="PAS"/>
    <property type="match status" value="1"/>
</dbReference>
<dbReference type="Pfam" id="PF13426">
    <property type="entry name" value="PAS_9"/>
    <property type="match status" value="1"/>
</dbReference>
<dbReference type="InterPro" id="IPR029787">
    <property type="entry name" value="Nucleotide_cyclase"/>
</dbReference>
<dbReference type="InterPro" id="IPR000014">
    <property type="entry name" value="PAS"/>
</dbReference>
<dbReference type="InterPro" id="IPR043128">
    <property type="entry name" value="Rev_trsase/Diguanyl_cyclase"/>
</dbReference>
<dbReference type="RefSeq" id="WP_141200029.1">
    <property type="nucleotide sequence ID" value="NZ_CP041186.1"/>
</dbReference>